<accession>A0A0D3IXW5</accession>
<evidence type="ECO:0000313" key="8">
    <source>
        <dbReference type="Proteomes" id="UP000013827"/>
    </source>
</evidence>
<protein>
    <submittedName>
        <fullName evidence="7">Uncharacterized protein</fullName>
    </submittedName>
</protein>
<dbReference type="GO" id="GO:0016020">
    <property type="term" value="C:membrane"/>
    <property type="evidence" value="ECO:0007669"/>
    <property type="project" value="UniProtKB-SubCell"/>
</dbReference>
<evidence type="ECO:0000256" key="3">
    <source>
        <dbReference type="ARBA" id="ARBA00022692"/>
    </source>
</evidence>
<dbReference type="Proteomes" id="UP000013827">
    <property type="component" value="Unassembled WGS sequence"/>
</dbReference>
<keyword evidence="8" id="KW-1185">Reference proteome</keyword>
<evidence type="ECO:0000256" key="5">
    <source>
        <dbReference type="ARBA" id="ARBA00023136"/>
    </source>
</evidence>
<dbReference type="PaxDb" id="2903-EOD05288"/>
<evidence type="ECO:0000256" key="6">
    <source>
        <dbReference type="RuleBase" id="RU363053"/>
    </source>
</evidence>
<evidence type="ECO:0000256" key="1">
    <source>
        <dbReference type="ARBA" id="ARBA00004141"/>
    </source>
</evidence>
<reference evidence="7" key="2">
    <citation type="submission" date="2024-10" db="UniProtKB">
        <authorList>
            <consortium name="EnsemblProtists"/>
        </authorList>
    </citation>
    <scope>IDENTIFICATION</scope>
</reference>
<keyword evidence="5" id="KW-0472">Membrane</keyword>
<dbReference type="RefSeq" id="XP_005768529.1">
    <property type="nucleotide sequence ID" value="XM_005768472.1"/>
</dbReference>
<evidence type="ECO:0000256" key="2">
    <source>
        <dbReference type="ARBA" id="ARBA00006824"/>
    </source>
</evidence>
<dbReference type="PANTHER" id="PTHR11266:SF17">
    <property type="entry name" value="PROTEIN MPV17"/>
    <property type="match status" value="1"/>
</dbReference>
<dbReference type="Pfam" id="PF04117">
    <property type="entry name" value="Mpv17_PMP22"/>
    <property type="match status" value="1"/>
</dbReference>
<keyword evidence="4" id="KW-1133">Transmembrane helix</keyword>
<comment type="similarity">
    <text evidence="2 6">Belongs to the peroxisomal membrane protein PXMP2/4 family.</text>
</comment>
<reference evidence="8" key="1">
    <citation type="journal article" date="2013" name="Nature">
        <title>Pan genome of the phytoplankton Emiliania underpins its global distribution.</title>
        <authorList>
            <person name="Read B.A."/>
            <person name="Kegel J."/>
            <person name="Klute M.J."/>
            <person name="Kuo A."/>
            <person name="Lefebvre S.C."/>
            <person name="Maumus F."/>
            <person name="Mayer C."/>
            <person name="Miller J."/>
            <person name="Monier A."/>
            <person name="Salamov A."/>
            <person name="Young J."/>
            <person name="Aguilar M."/>
            <person name="Claverie J.M."/>
            <person name="Frickenhaus S."/>
            <person name="Gonzalez K."/>
            <person name="Herman E.K."/>
            <person name="Lin Y.C."/>
            <person name="Napier J."/>
            <person name="Ogata H."/>
            <person name="Sarno A.F."/>
            <person name="Shmutz J."/>
            <person name="Schroeder D."/>
            <person name="de Vargas C."/>
            <person name="Verret F."/>
            <person name="von Dassow P."/>
            <person name="Valentin K."/>
            <person name="Van de Peer Y."/>
            <person name="Wheeler G."/>
            <person name="Dacks J.B."/>
            <person name="Delwiche C.F."/>
            <person name="Dyhrman S.T."/>
            <person name="Glockner G."/>
            <person name="John U."/>
            <person name="Richards T."/>
            <person name="Worden A.Z."/>
            <person name="Zhang X."/>
            <person name="Grigoriev I.V."/>
            <person name="Allen A.E."/>
            <person name="Bidle K."/>
            <person name="Borodovsky M."/>
            <person name="Bowler C."/>
            <person name="Brownlee C."/>
            <person name="Cock J.M."/>
            <person name="Elias M."/>
            <person name="Gladyshev V.N."/>
            <person name="Groth M."/>
            <person name="Guda C."/>
            <person name="Hadaegh A."/>
            <person name="Iglesias-Rodriguez M.D."/>
            <person name="Jenkins J."/>
            <person name="Jones B.M."/>
            <person name="Lawson T."/>
            <person name="Leese F."/>
            <person name="Lindquist E."/>
            <person name="Lobanov A."/>
            <person name="Lomsadze A."/>
            <person name="Malik S.B."/>
            <person name="Marsh M.E."/>
            <person name="Mackinder L."/>
            <person name="Mock T."/>
            <person name="Mueller-Roeber B."/>
            <person name="Pagarete A."/>
            <person name="Parker M."/>
            <person name="Probert I."/>
            <person name="Quesneville H."/>
            <person name="Raines C."/>
            <person name="Rensing S.A."/>
            <person name="Riano-Pachon D.M."/>
            <person name="Richier S."/>
            <person name="Rokitta S."/>
            <person name="Shiraiwa Y."/>
            <person name="Soanes D.M."/>
            <person name="van der Giezen M."/>
            <person name="Wahlund T.M."/>
            <person name="Williams B."/>
            <person name="Wilson W."/>
            <person name="Wolfe G."/>
            <person name="Wurch L.L."/>
        </authorList>
    </citation>
    <scope>NUCLEOTIDE SEQUENCE</scope>
</reference>
<dbReference type="GO" id="GO:0005737">
    <property type="term" value="C:cytoplasm"/>
    <property type="evidence" value="ECO:0007669"/>
    <property type="project" value="TreeGrafter"/>
</dbReference>
<evidence type="ECO:0000313" key="7">
    <source>
        <dbReference type="EnsemblProtists" id="EOD16100"/>
    </source>
</evidence>
<dbReference type="PANTHER" id="PTHR11266">
    <property type="entry name" value="PEROXISOMAL MEMBRANE PROTEIN 2, PXMP2 MPV17"/>
    <property type="match status" value="1"/>
</dbReference>
<dbReference type="KEGG" id="ehx:EMIHUDRAFT_245351"/>
<dbReference type="EnsemblProtists" id="EOD05288">
    <property type="protein sequence ID" value="EOD05288"/>
    <property type="gene ID" value="EMIHUDRAFT_198917"/>
</dbReference>
<name>A0A0D3IXW5_EMIH1</name>
<evidence type="ECO:0000256" key="4">
    <source>
        <dbReference type="ARBA" id="ARBA00022989"/>
    </source>
</evidence>
<dbReference type="InterPro" id="IPR007248">
    <property type="entry name" value="Mpv17_PMP22"/>
</dbReference>
<dbReference type="KEGG" id="ehx:EMIHUDRAFT_198917"/>
<organism evidence="7 8">
    <name type="scientific">Emiliania huxleyi (strain CCMP1516)</name>
    <dbReference type="NCBI Taxonomy" id="280463"/>
    <lineage>
        <taxon>Eukaryota</taxon>
        <taxon>Haptista</taxon>
        <taxon>Haptophyta</taxon>
        <taxon>Prymnesiophyceae</taxon>
        <taxon>Isochrysidales</taxon>
        <taxon>Noelaerhabdaceae</taxon>
        <taxon>Emiliania</taxon>
    </lineage>
</organism>
<dbReference type="GeneID" id="17251632"/>
<sequence>MLRTSCFVGVEMTLGDLICQSLEGATSFDAGRSAAVGAAGFTATAPVVHMCLVGLERTLPGNSVSAVLGKVALDCAIMPLPIGATLFGIGVYRGSSVEDAARSTREEVGQSWSSGMLFWGPVNLLRFRFVPLEWRAPIGSLAAAVWGVYLSAVANKAHAGGSVPAEIDQLHQHEVHKKLSRVATRIATAAF</sequence>
<keyword evidence="3" id="KW-0812">Transmembrane</keyword>
<dbReference type="AlphaFoldDB" id="A0A0D3IXW5"/>
<dbReference type="HOGENOM" id="CLU_1423914_0_0_1"/>
<dbReference type="RefSeq" id="XP_005757717.1">
    <property type="nucleotide sequence ID" value="XM_005757660.1"/>
</dbReference>
<dbReference type="GeneID" id="17262256"/>
<dbReference type="EnsemblProtists" id="EOD16100">
    <property type="protein sequence ID" value="EOD16100"/>
    <property type="gene ID" value="EMIHUDRAFT_245351"/>
</dbReference>
<proteinExistence type="inferred from homology"/>
<comment type="subcellular location">
    <subcellularLocation>
        <location evidence="1">Membrane</location>
        <topology evidence="1">Multi-pass membrane protein</topology>
    </subcellularLocation>
</comment>
<dbReference type="OMA" id="ICKAFIN"/>